<proteinExistence type="predicted"/>
<dbReference type="InParanoid" id="A0A6J2XFL9"/>
<dbReference type="AlphaFoldDB" id="A0A6J2XFL9"/>
<evidence type="ECO:0000313" key="1">
    <source>
        <dbReference type="Proteomes" id="UP000504635"/>
    </source>
</evidence>
<evidence type="ECO:0000313" key="2">
    <source>
        <dbReference type="RefSeq" id="XP_030749539.1"/>
    </source>
</evidence>
<keyword evidence="1" id="KW-1185">Reference proteome</keyword>
<accession>A0A6J2XFL9</accession>
<dbReference type="OrthoDB" id="6761979at2759"/>
<dbReference type="KEGG" id="soy:115877491"/>
<reference evidence="2" key="1">
    <citation type="submission" date="2025-08" db="UniProtKB">
        <authorList>
            <consortium name="RefSeq"/>
        </authorList>
    </citation>
    <scope>IDENTIFICATION</scope>
    <source>
        <tissue evidence="2">Gonads</tissue>
    </source>
</reference>
<dbReference type="RefSeq" id="XP_030749539.1">
    <property type="nucleotide sequence ID" value="XM_030893679.1"/>
</dbReference>
<organism evidence="1 2">
    <name type="scientific">Sitophilus oryzae</name>
    <name type="common">Rice weevil</name>
    <name type="synonym">Curculio oryzae</name>
    <dbReference type="NCBI Taxonomy" id="7048"/>
    <lineage>
        <taxon>Eukaryota</taxon>
        <taxon>Metazoa</taxon>
        <taxon>Ecdysozoa</taxon>
        <taxon>Arthropoda</taxon>
        <taxon>Hexapoda</taxon>
        <taxon>Insecta</taxon>
        <taxon>Pterygota</taxon>
        <taxon>Neoptera</taxon>
        <taxon>Endopterygota</taxon>
        <taxon>Coleoptera</taxon>
        <taxon>Polyphaga</taxon>
        <taxon>Cucujiformia</taxon>
        <taxon>Curculionidae</taxon>
        <taxon>Dryophthorinae</taxon>
        <taxon>Sitophilus</taxon>
    </lineage>
</organism>
<sequence>MSQGPNIVKMRFHRPKAQIEQNLEPLKQNRKKVAQRFYYQNHPVNISPLVNENSKAPVHQRLGLKQTRLKRLPLGTNTASLLPKRRQIHKNLQNGPNTYFNFRGRKLQRTYSAQARLERIRNTQFKKPKIKLRRLNTVPKNLTIELQNNNFSLRNVEDVKKFKMMLDPKIQAEIIEIQNESTGNEILVLPTLRIQPVTTGVSMHDRFTSF</sequence>
<name>A0A6J2XFL9_SITOR</name>
<protein>
    <submittedName>
        <fullName evidence="2">Uncharacterized protein LOC115877491</fullName>
    </submittedName>
</protein>
<dbReference type="GeneID" id="115877491"/>
<dbReference type="Proteomes" id="UP000504635">
    <property type="component" value="Unplaced"/>
</dbReference>
<gene>
    <name evidence="2" type="primary">LOC115877491</name>
</gene>